<reference evidence="3" key="1">
    <citation type="submission" date="2013-08" db="EMBL/GenBank/DDBJ databases">
        <authorList>
            <person name="Mendez C."/>
            <person name="Richter M."/>
            <person name="Ferrer M."/>
            <person name="Sanchez J."/>
        </authorList>
    </citation>
    <scope>NUCLEOTIDE SEQUENCE</scope>
</reference>
<proteinExistence type="predicted"/>
<dbReference type="Pfam" id="PF00158">
    <property type="entry name" value="Sigma54_activat"/>
    <property type="match status" value="1"/>
</dbReference>
<dbReference type="InterPro" id="IPR002078">
    <property type="entry name" value="Sigma_54_int"/>
</dbReference>
<comment type="caution">
    <text evidence="3">The sequence shown here is derived from an EMBL/GenBank/DDBJ whole genome shotgun (WGS) entry which is preliminary data.</text>
</comment>
<keyword evidence="1" id="KW-1133">Transmembrane helix</keyword>
<feature type="transmembrane region" description="Helical" evidence="1">
    <location>
        <begin position="6"/>
        <end position="38"/>
    </location>
</feature>
<dbReference type="InterPro" id="IPR027417">
    <property type="entry name" value="P-loop_NTPase"/>
</dbReference>
<evidence type="ECO:0000256" key="1">
    <source>
        <dbReference type="SAM" id="Phobius"/>
    </source>
</evidence>
<name>T1B8Q8_9ZZZZ</name>
<evidence type="ECO:0000259" key="2">
    <source>
        <dbReference type="Pfam" id="PF00158"/>
    </source>
</evidence>
<keyword evidence="1" id="KW-0472">Membrane</keyword>
<dbReference type="EMBL" id="AUZY01007594">
    <property type="protein sequence ID" value="EQD49404.1"/>
    <property type="molecule type" value="Genomic_DNA"/>
</dbReference>
<sequence>MFIIVSVFLFGLIIFVFTRDFTVIFLAIMAAAFIYLVLAFNPAFRNEKALIPKVLVQHNPNEKPPFIDSTGAHSGALLGDVRHDPFQSGGLETPAHDRVEAGNIHKAHKGVLFIDEMNLLRLESQQALLTAMQEKKYSISGQSERSAGAMVQTEPVPCVFYTCSRWKP</sequence>
<dbReference type="AlphaFoldDB" id="T1B8Q8"/>
<keyword evidence="3" id="KW-0378">Hydrolase</keyword>
<evidence type="ECO:0000313" key="3">
    <source>
        <dbReference type="EMBL" id="EQD49404.1"/>
    </source>
</evidence>
<reference evidence="3" key="2">
    <citation type="journal article" date="2014" name="ISME J.">
        <title>Microbial stratification in low pH oxic and suboxic macroscopic growths along an acid mine drainage.</title>
        <authorList>
            <person name="Mendez-Garcia C."/>
            <person name="Mesa V."/>
            <person name="Sprenger R.R."/>
            <person name="Richter M."/>
            <person name="Diez M.S."/>
            <person name="Solano J."/>
            <person name="Bargiela R."/>
            <person name="Golyshina O.V."/>
            <person name="Manteca A."/>
            <person name="Ramos J.L."/>
            <person name="Gallego J.R."/>
            <person name="Llorente I."/>
            <person name="Martins Dos Santos V.A."/>
            <person name="Jensen O.N."/>
            <person name="Pelaez A.I."/>
            <person name="Sanchez J."/>
            <person name="Ferrer M."/>
        </authorList>
    </citation>
    <scope>NUCLEOTIDE SEQUENCE</scope>
</reference>
<dbReference type="GO" id="GO:0006508">
    <property type="term" value="P:proteolysis"/>
    <property type="evidence" value="ECO:0007669"/>
    <property type="project" value="UniProtKB-KW"/>
</dbReference>
<accession>T1B8Q8</accession>
<gene>
    <name evidence="3" type="ORF">B1B_11654</name>
</gene>
<dbReference type="Gene3D" id="3.40.50.300">
    <property type="entry name" value="P-loop containing nucleotide triphosphate hydrolases"/>
    <property type="match status" value="1"/>
</dbReference>
<keyword evidence="1" id="KW-0812">Transmembrane</keyword>
<protein>
    <submittedName>
        <fullName evidence="3">ATP-dependent protease Lon</fullName>
    </submittedName>
</protein>
<feature type="domain" description="Sigma-54 factor interaction" evidence="2">
    <location>
        <begin position="94"/>
        <end position="145"/>
    </location>
</feature>
<organism evidence="3">
    <name type="scientific">mine drainage metagenome</name>
    <dbReference type="NCBI Taxonomy" id="410659"/>
    <lineage>
        <taxon>unclassified sequences</taxon>
        <taxon>metagenomes</taxon>
        <taxon>ecological metagenomes</taxon>
    </lineage>
</organism>
<dbReference type="GO" id="GO:0008233">
    <property type="term" value="F:peptidase activity"/>
    <property type="evidence" value="ECO:0007669"/>
    <property type="project" value="UniProtKB-KW"/>
</dbReference>
<dbReference type="GO" id="GO:0006355">
    <property type="term" value="P:regulation of DNA-templated transcription"/>
    <property type="evidence" value="ECO:0007669"/>
    <property type="project" value="InterPro"/>
</dbReference>
<dbReference type="SUPFAM" id="SSF52540">
    <property type="entry name" value="P-loop containing nucleoside triphosphate hydrolases"/>
    <property type="match status" value="1"/>
</dbReference>
<dbReference type="GO" id="GO:0005524">
    <property type="term" value="F:ATP binding"/>
    <property type="evidence" value="ECO:0007669"/>
    <property type="project" value="InterPro"/>
</dbReference>
<keyword evidence="3" id="KW-0645">Protease</keyword>